<feature type="chain" id="PRO_5016728805" description="Azurin" evidence="5">
    <location>
        <begin position="23"/>
        <end position="1337"/>
    </location>
</feature>
<evidence type="ECO:0000313" key="10">
    <source>
        <dbReference type="Proteomes" id="UP000253383"/>
    </source>
</evidence>
<dbReference type="OrthoDB" id="9808161at2"/>
<dbReference type="InterPro" id="IPR013830">
    <property type="entry name" value="SGNH_hydro"/>
</dbReference>
<evidence type="ECO:0000256" key="4">
    <source>
        <dbReference type="ARBA" id="ARBA00023008"/>
    </source>
</evidence>
<dbReference type="NCBIfam" id="TIGR02604">
    <property type="entry name" value="Piru_Ver_Nterm"/>
    <property type="match status" value="1"/>
</dbReference>
<evidence type="ECO:0000259" key="7">
    <source>
        <dbReference type="Pfam" id="PF13472"/>
    </source>
</evidence>
<organism evidence="9 10">
    <name type="scientific">Larkinella punicea</name>
    <dbReference type="NCBI Taxonomy" id="2315727"/>
    <lineage>
        <taxon>Bacteria</taxon>
        <taxon>Pseudomonadati</taxon>
        <taxon>Bacteroidota</taxon>
        <taxon>Cytophagia</taxon>
        <taxon>Cytophagales</taxon>
        <taxon>Spirosomataceae</taxon>
        <taxon>Larkinella</taxon>
    </lineage>
</organism>
<dbReference type="InterPro" id="IPR011041">
    <property type="entry name" value="Quinoprot_gluc/sorb_DH_b-prop"/>
</dbReference>
<evidence type="ECO:0000256" key="1">
    <source>
        <dbReference type="ARBA" id="ARBA00022448"/>
    </source>
</evidence>
<name>A0A368JY46_9BACT</name>
<dbReference type="Gene3D" id="1.25.10.10">
    <property type="entry name" value="Leucine-rich Repeat Variant"/>
    <property type="match status" value="1"/>
</dbReference>
<gene>
    <name evidence="9" type="ORF">DUE52_02560</name>
</gene>
<dbReference type="GO" id="GO:0009055">
    <property type="term" value="F:electron transfer activity"/>
    <property type="evidence" value="ECO:0007669"/>
    <property type="project" value="InterPro"/>
</dbReference>
<dbReference type="SUPFAM" id="SSF52266">
    <property type="entry name" value="SGNH hydrolase"/>
    <property type="match status" value="1"/>
</dbReference>
<dbReference type="CDD" id="cd04233">
    <property type="entry name" value="Auracyanin"/>
    <property type="match status" value="1"/>
</dbReference>
<dbReference type="InterPro" id="IPR000923">
    <property type="entry name" value="BlueCu_1"/>
</dbReference>
<protein>
    <recommendedName>
        <fullName evidence="11">Azurin</fullName>
    </recommendedName>
</protein>
<keyword evidence="3" id="KW-0249">Electron transport</keyword>
<dbReference type="InterPro" id="IPR055557">
    <property type="entry name" value="DUF7133"/>
</dbReference>
<evidence type="ECO:0000256" key="3">
    <source>
        <dbReference type="ARBA" id="ARBA00022982"/>
    </source>
</evidence>
<evidence type="ECO:0000256" key="2">
    <source>
        <dbReference type="ARBA" id="ARBA00022723"/>
    </source>
</evidence>
<accession>A0A368JY46</accession>
<dbReference type="SUPFAM" id="SSF49503">
    <property type="entry name" value="Cupredoxins"/>
    <property type="match status" value="1"/>
</dbReference>
<evidence type="ECO:0000259" key="6">
    <source>
        <dbReference type="Pfam" id="PF00127"/>
    </source>
</evidence>
<dbReference type="Pfam" id="PF13472">
    <property type="entry name" value="Lipase_GDSL_2"/>
    <property type="match status" value="1"/>
</dbReference>
<keyword evidence="5" id="KW-0732">Signal</keyword>
<evidence type="ECO:0000313" key="9">
    <source>
        <dbReference type="EMBL" id="RCR71151.1"/>
    </source>
</evidence>
<dbReference type="Proteomes" id="UP000253383">
    <property type="component" value="Unassembled WGS sequence"/>
</dbReference>
<dbReference type="InterPro" id="IPR016024">
    <property type="entry name" value="ARM-type_fold"/>
</dbReference>
<comment type="caution">
    <text evidence="9">The sequence shown here is derived from an EMBL/GenBank/DDBJ whole genome shotgun (WGS) entry which is preliminary data.</text>
</comment>
<dbReference type="InterPro" id="IPR011989">
    <property type="entry name" value="ARM-like"/>
</dbReference>
<dbReference type="EMBL" id="QOWE01000002">
    <property type="protein sequence ID" value="RCR71151.1"/>
    <property type="molecule type" value="Genomic_DNA"/>
</dbReference>
<evidence type="ECO:0000256" key="5">
    <source>
        <dbReference type="SAM" id="SignalP"/>
    </source>
</evidence>
<feature type="domain" description="DUF7133" evidence="8">
    <location>
        <begin position="406"/>
        <end position="752"/>
    </location>
</feature>
<keyword evidence="10" id="KW-1185">Reference proteome</keyword>
<keyword evidence="2" id="KW-0479">Metal-binding</keyword>
<dbReference type="PROSITE" id="PS00196">
    <property type="entry name" value="COPPER_BLUE"/>
    <property type="match status" value="1"/>
</dbReference>
<dbReference type="InterPro" id="IPR011042">
    <property type="entry name" value="6-blade_b-propeller_TolB-like"/>
</dbReference>
<keyword evidence="4" id="KW-0186">Copper</keyword>
<evidence type="ECO:0008006" key="11">
    <source>
        <dbReference type="Google" id="ProtNLM"/>
    </source>
</evidence>
<feature type="signal peptide" evidence="5">
    <location>
        <begin position="1"/>
        <end position="22"/>
    </location>
</feature>
<dbReference type="Gene3D" id="3.40.50.1110">
    <property type="entry name" value="SGNH hydrolase"/>
    <property type="match status" value="1"/>
</dbReference>
<feature type="domain" description="Blue (type 1) copper" evidence="6">
    <location>
        <begin position="1214"/>
        <end position="1331"/>
    </location>
</feature>
<dbReference type="CDD" id="cd01834">
    <property type="entry name" value="SGNH_hydrolase_like_2"/>
    <property type="match status" value="1"/>
</dbReference>
<dbReference type="RefSeq" id="WP_114404381.1">
    <property type="nucleotide sequence ID" value="NZ_QOWE01000002.1"/>
</dbReference>
<feature type="domain" description="SGNH hydrolase-type esterase" evidence="7">
    <location>
        <begin position="129"/>
        <end position="258"/>
    </location>
</feature>
<dbReference type="GO" id="GO:0005507">
    <property type="term" value="F:copper ion binding"/>
    <property type="evidence" value="ECO:0007669"/>
    <property type="project" value="InterPro"/>
</dbReference>
<dbReference type="Gene3D" id="2.120.10.30">
    <property type="entry name" value="TolB, C-terminal domain"/>
    <property type="match status" value="1"/>
</dbReference>
<dbReference type="InterPro" id="IPR028871">
    <property type="entry name" value="BlueCu_1_BS"/>
</dbReference>
<keyword evidence="1" id="KW-0813">Transport</keyword>
<evidence type="ECO:0000259" key="8">
    <source>
        <dbReference type="Pfam" id="PF23500"/>
    </source>
</evidence>
<dbReference type="InterPro" id="IPR008972">
    <property type="entry name" value="Cupredoxin"/>
</dbReference>
<dbReference type="Pfam" id="PF00127">
    <property type="entry name" value="Copper-bind"/>
    <property type="match status" value="1"/>
</dbReference>
<dbReference type="SUPFAM" id="SSF50952">
    <property type="entry name" value="Soluble quinoprotein glucose dehydrogenase"/>
    <property type="match status" value="1"/>
</dbReference>
<dbReference type="PANTHER" id="PTHR33546:SF1">
    <property type="entry name" value="LARGE, MULTIFUNCTIONAL SECRETED PROTEIN"/>
    <property type="match status" value="1"/>
</dbReference>
<dbReference type="PANTHER" id="PTHR33546">
    <property type="entry name" value="LARGE, MULTIFUNCTIONAL SECRETED PROTEIN-RELATED"/>
    <property type="match status" value="1"/>
</dbReference>
<dbReference type="Gene3D" id="2.60.40.420">
    <property type="entry name" value="Cupredoxins - blue copper proteins"/>
    <property type="match status" value="1"/>
</dbReference>
<dbReference type="SUPFAM" id="SSF48371">
    <property type="entry name" value="ARM repeat"/>
    <property type="match status" value="1"/>
</dbReference>
<dbReference type="GO" id="GO:0016788">
    <property type="term" value="F:hydrolase activity, acting on ester bonds"/>
    <property type="evidence" value="ECO:0007669"/>
    <property type="project" value="UniProtKB-ARBA"/>
</dbReference>
<sequence>MKPYFLKTGTVALSFFFLFASAAMSQTRAVFNPKKNDHIILLGNTFADRMRYYNYFETLLQKNYPDRQLTLRNMGWSADEVALQPRPLNFPWFGEEAPKTTDDPQDLSFRSWYDKPIKMPVALNIEGLYHDLTEQKADIIFLCFGMNESFKGKAGLPQFEEDLIRFIQLLQARKFNGKSAPQLVLVSPIAHEKLGGHWPDPVSHNENLAVYTEAMRKVAASQQLVFIDLFKPSLARTTAKPGDFITINGIHLNDKGYQETARWMARQLGFDPKTVAVNLTSEHSTKLRQVIKMKNDHFFYRWRAVNGEYIYGRRKEPFGVISFPPELRKLNQMVASLDSVVWKLGQSSGTEAYNRAVAIVDERANPAAQAAFLVTHMTGKQSRPLAKEGHAHHNSVVEGALQPATTEKFTLPEGYEINLFASEKDFPLAKPVSMAFDAKGRLWVATMPTYPQYIPGIPVHDKILILEDTNGDGRADKHTVFADNLYLPLGFEFGNGGIYVSQEPDILFLKDTDGDDKADVREVVLTGFGAEDSHHATHAFTYGQDGALYFHEGTFLNTQVETPYGPVRTYTGATYRYEPRTGKLSQYISYGYNNPWGNVFQRWGIHLIADASDGSNYDATPLRGKIDYPNKHPRINTFTTTRVRPTAGIEIVSSRHFPDHVQGNFLINNAIGFQGIKQHQLIETGSGLTSKEVEPLLQSSDPNFRPVDLKFGPDGALYVVDWYNPLISHGENPPRDPARDKRHGRIWRITYKANPLLTTRDISGQTIPQLLNNLKGYEDRFRYRSRMRLREQSPEKVVPELRKWVTNLDKNHPDYELHQLEALWLFQDFDVVDKSLLTTLLHAQNYRARAAGTRVLFYWRDRLANPLERFREPINDASPRVRLEAIIALSHFSGEKALTTALDVLKYPTDYSLDYAINETFTYLKPVWLAGFKQNPTFLADNPKAAAYLLERATADELQQLPQTSAVLNALLTKKDVKPELKVQAIRALAKEKSVSPVDFLLETIQKKPEPADETGQRLPDNDLIAVLLNWNLTELKSTENQLLGLLNTGNHSTQSAAYAALITLDQSDQRVWETASQHTANLVNYLHGISRLTNPDRQTALREKVKTLTREVPEELRKTQSDLGLKGTDSPFYSVHATAYEVLFSMPGHEAERGAVLKNFIAWLETTPESQRNTVPYNQAITLGKKLAQKLPPQEAAAPLAMLENSGTKEVRLAAVPAKMLFDQDTIRIQTGRYVSLVFENPDLMPHNVVILKPDATEKVGQAADAMATLKDGFEKNFVPNLPEVLFATPLVNAGQNYRLDFKAPDVPGDYPFICSFPGHWRVMKGILKVSKQPVN</sequence>
<reference evidence="9 10" key="1">
    <citation type="submission" date="2018-07" db="EMBL/GenBank/DDBJ databases">
        <title>Genome analysis of Larkinella rosea.</title>
        <authorList>
            <person name="Zhou Z."/>
            <person name="Wang G."/>
        </authorList>
    </citation>
    <scope>NUCLEOTIDE SEQUENCE [LARGE SCALE GENOMIC DNA]</scope>
    <source>
        <strain evidence="10">zzj9</strain>
    </source>
</reference>
<dbReference type="InterPro" id="IPR036514">
    <property type="entry name" value="SGNH_hydro_sf"/>
</dbReference>
<dbReference type="InterPro" id="IPR013428">
    <property type="entry name" value="Membrane-bound_put_N"/>
</dbReference>
<dbReference type="Pfam" id="PF23500">
    <property type="entry name" value="DUF7133"/>
    <property type="match status" value="1"/>
</dbReference>
<proteinExistence type="predicted"/>